<feature type="non-terminal residue" evidence="1">
    <location>
        <position position="84"/>
    </location>
</feature>
<reference evidence="1" key="1">
    <citation type="submission" date="2012-11" db="EMBL/GenBank/DDBJ databases">
        <title>The Vampirome: Transcriptome and Proteome Analysis of the Submandibular and Accessory Glands of the Vampire Bat and Vector of Human Rabies, Desmodus rotundus.</title>
        <authorList>
            <person name="Francischetti I.M.B."/>
            <person name="Assumpcao T.C.F."/>
            <person name="Ma D."/>
            <person name="Vicente E.C."/>
            <person name="Ribeiro J.M.C."/>
        </authorList>
    </citation>
    <scope>NUCLEOTIDE SEQUENCE</scope>
    <source>
        <tissue evidence="1">Salivary gland</tissue>
    </source>
</reference>
<name>K9J484_DESRO</name>
<dbReference type="AlphaFoldDB" id="K9J484"/>
<dbReference type="EMBL" id="GABZ01003306">
    <property type="protein sequence ID" value="JAA50219.1"/>
    <property type="molecule type" value="mRNA"/>
</dbReference>
<organism evidence="1">
    <name type="scientific">Desmodus rotundus</name>
    <name type="common">Vampire bat</name>
    <dbReference type="NCBI Taxonomy" id="9430"/>
    <lineage>
        <taxon>Eukaryota</taxon>
        <taxon>Metazoa</taxon>
        <taxon>Chordata</taxon>
        <taxon>Craniata</taxon>
        <taxon>Vertebrata</taxon>
        <taxon>Euteleostomi</taxon>
        <taxon>Mammalia</taxon>
        <taxon>Eutheria</taxon>
        <taxon>Laurasiatheria</taxon>
        <taxon>Chiroptera</taxon>
        <taxon>Yangochiroptera</taxon>
        <taxon>Phyllostomidae</taxon>
        <taxon>Desmodontinae</taxon>
        <taxon>Desmodus</taxon>
    </lineage>
</organism>
<sequence length="84" mass="9736">THRVEEVLSSVKLDLFVCQKLNFQRPNHSIYCFLAQLLERAQVSKFRFLPWLSSSKCPSWTTGPTALPSHQLPQTLSAESWQKY</sequence>
<feature type="non-terminal residue" evidence="1">
    <location>
        <position position="1"/>
    </location>
</feature>
<proteinExistence type="evidence at transcript level"/>
<accession>K9J484</accession>
<evidence type="ECO:0000313" key="1">
    <source>
        <dbReference type="EMBL" id="JAA50219.1"/>
    </source>
</evidence>
<protein>
    <submittedName>
        <fullName evidence="1">Uncharacterized protein</fullName>
    </submittedName>
</protein>